<dbReference type="InterPro" id="IPR037523">
    <property type="entry name" value="VOC_core"/>
</dbReference>
<dbReference type="EMBL" id="BONJ01000017">
    <property type="protein sequence ID" value="GIG14933.1"/>
    <property type="molecule type" value="Genomic_DNA"/>
</dbReference>
<evidence type="ECO:0000313" key="3">
    <source>
        <dbReference type="Proteomes" id="UP000660339"/>
    </source>
</evidence>
<gene>
    <name evidence="2" type="ORF">Cme02nite_32650</name>
</gene>
<proteinExistence type="predicted"/>
<protein>
    <submittedName>
        <fullName evidence="2">Glyoxalase</fullName>
    </submittedName>
</protein>
<dbReference type="PROSITE" id="PS51819">
    <property type="entry name" value="VOC"/>
    <property type="match status" value="1"/>
</dbReference>
<dbReference type="AlphaFoldDB" id="A0A8J3L5N2"/>
<keyword evidence="3" id="KW-1185">Reference proteome</keyword>
<reference evidence="2" key="1">
    <citation type="submission" date="2021-01" db="EMBL/GenBank/DDBJ databases">
        <title>Whole genome shotgun sequence of Catellatospora methionotrophica NBRC 14553.</title>
        <authorList>
            <person name="Komaki H."/>
            <person name="Tamura T."/>
        </authorList>
    </citation>
    <scope>NUCLEOTIDE SEQUENCE</scope>
    <source>
        <strain evidence="2">NBRC 14553</strain>
    </source>
</reference>
<evidence type="ECO:0000259" key="1">
    <source>
        <dbReference type="PROSITE" id="PS51819"/>
    </source>
</evidence>
<organism evidence="2 3">
    <name type="scientific">Catellatospora methionotrophica</name>
    <dbReference type="NCBI Taxonomy" id="121620"/>
    <lineage>
        <taxon>Bacteria</taxon>
        <taxon>Bacillati</taxon>
        <taxon>Actinomycetota</taxon>
        <taxon>Actinomycetes</taxon>
        <taxon>Micromonosporales</taxon>
        <taxon>Micromonosporaceae</taxon>
        <taxon>Catellatospora</taxon>
    </lineage>
</organism>
<evidence type="ECO:0000313" key="2">
    <source>
        <dbReference type="EMBL" id="GIG14933.1"/>
    </source>
</evidence>
<accession>A0A8J3L5N2</accession>
<name>A0A8J3L5N2_9ACTN</name>
<dbReference type="InterPro" id="IPR029068">
    <property type="entry name" value="Glyas_Bleomycin-R_OHBP_Dase"/>
</dbReference>
<dbReference type="RefSeq" id="WP_166378545.1">
    <property type="nucleotide sequence ID" value="NZ_BAAATT010000007.1"/>
</dbReference>
<dbReference type="InterPro" id="IPR004360">
    <property type="entry name" value="Glyas_Fos-R_dOase_dom"/>
</dbReference>
<dbReference type="Proteomes" id="UP000660339">
    <property type="component" value="Unassembled WGS sequence"/>
</dbReference>
<feature type="domain" description="VOC" evidence="1">
    <location>
        <begin position="17"/>
        <end position="141"/>
    </location>
</feature>
<dbReference type="Pfam" id="PF00903">
    <property type="entry name" value="Glyoxalase"/>
    <property type="match status" value="1"/>
</dbReference>
<dbReference type="SUPFAM" id="SSF54593">
    <property type="entry name" value="Glyoxalase/Bleomycin resistance protein/Dihydroxybiphenyl dioxygenase"/>
    <property type="match status" value="1"/>
</dbReference>
<sequence length="206" mass="21816">MSTTDGSPARVGDVDMKLEVVVLPVTDVARAEQFYGRLGWRSDQTPPGSGVVQLTPHGSGCSVHFGTGLTSATPGSAKAFLIVSDIVRAREALVAAGVDVGEVFHLGPDGPITGPDPERGTYRSRAEFADPDGNTWVMQEVTDRLPGRVDPGETTYATATDLADAMRRASEAHGEHEKRIGAADPDWPTWYAAYMVAEAAGQPLPQ</sequence>
<dbReference type="Gene3D" id="3.10.180.10">
    <property type="entry name" value="2,3-Dihydroxybiphenyl 1,2-Dioxygenase, domain 1"/>
    <property type="match status" value="1"/>
</dbReference>
<comment type="caution">
    <text evidence="2">The sequence shown here is derived from an EMBL/GenBank/DDBJ whole genome shotgun (WGS) entry which is preliminary data.</text>
</comment>